<name>A0A0F9ISN8_9ZZZZ</name>
<protein>
    <submittedName>
        <fullName evidence="1">Uncharacterized protein</fullName>
    </submittedName>
</protein>
<gene>
    <name evidence="1" type="ORF">LCGC14_1542470</name>
</gene>
<comment type="caution">
    <text evidence="1">The sequence shown here is derived from an EMBL/GenBank/DDBJ whole genome shotgun (WGS) entry which is preliminary data.</text>
</comment>
<reference evidence="1" key="1">
    <citation type="journal article" date="2015" name="Nature">
        <title>Complex archaea that bridge the gap between prokaryotes and eukaryotes.</title>
        <authorList>
            <person name="Spang A."/>
            <person name="Saw J.H."/>
            <person name="Jorgensen S.L."/>
            <person name="Zaremba-Niedzwiedzka K."/>
            <person name="Martijn J."/>
            <person name="Lind A.E."/>
            <person name="van Eijk R."/>
            <person name="Schleper C."/>
            <person name="Guy L."/>
            <person name="Ettema T.J."/>
        </authorList>
    </citation>
    <scope>NUCLEOTIDE SEQUENCE</scope>
</reference>
<feature type="non-terminal residue" evidence="1">
    <location>
        <position position="1"/>
    </location>
</feature>
<sequence length="139" mass="16431">VAAKGHTVCLKHLEDRRVTSRLATRRLRRLSRAAGLCPRCHKRPTPADYKSCQFCRTNRPQNLRRVDKKIDYEENMQNSGHYRLARTAFLVGLCIKQLRVHIKAGHIHTTKDRWGRLWVRRTDRANFLRFYSRGWAYGS</sequence>
<evidence type="ECO:0000313" key="1">
    <source>
        <dbReference type="EMBL" id="KKM60379.1"/>
    </source>
</evidence>
<dbReference type="EMBL" id="LAZR01011690">
    <property type="protein sequence ID" value="KKM60379.1"/>
    <property type="molecule type" value="Genomic_DNA"/>
</dbReference>
<proteinExistence type="predicted"/>
<dbReference type="AlphaFoldDB" id="A0A0F9ISN8"/>
<organism evidence="1">
    <name type="scientific">marine sediment metagenome</name>
    <dbReference type="NCBI Taxonomy" id="412755"/>
    <lineage>
        <taxon>unclassified sequences</taxon>
        <taxon>metagenomes</taxon>
        <taxon>ecological metagenomes</taxon>
    </lineage>
</organism>
<accession>A0A0F9ISN8</accession>